<feature type="transmembrane region" description="Helical" evidence="10">
    <location>
        <begin position="178"/>
        <end position="201"/>
    </location>
</feature>
<reference evidence="15" key="2">
    <citation type="submission" date="2020-04" db="EMBL/GenBank/DDBJ databases">
        <authorList>
            <consortium name="NCBI Genome Project"/>
        </authorList>
    </citation>
    <scope>NUCLEOTIDE SEQUENCE</scope>
    <source>
        <strain evidence="15">CBS 781.70</strain>
    </source>
</reference>
<feature type="compositionally biased region" description="Low complexity" evidence="11">
    <location>
        <begin position="324"/>
        <end position="337"/>
    </location>
</feature>
<comment type="similarity">
    <text evidence="10">Belongs to the DHHC palmitoyltransferase family.</text>
</comment>
<feature type="region of interest" description="Disordered" evidence="11">
    <location>
        <begin position="483"/>
        <end position="605"/>
    </location>
</feature>
<keyword evidence="14" id="KW-1185">Reference proteome</keyword>
<dbReference type="AlphaFoldDB" id="A0A6G1GCQ7"/>
<name>A0A6G1GCQ7_9PEZI</name>
<comment type="subcellular location">
    <subcellularLocation>
        <location evidence="1">Membrane</location>
        <topology evidence="1">Multi-pass membrane protein</topology>
    </subcellularLocation>
</comment>
<feature type="transmembrane region" description="Helical" evidence="10">
    <location>
        <begin position="68"/>
        <end position="90"/>
    </location>
</feature>
<reference evidence="15" key="3">
    <citation type="submission" date="2025-04" db="UniProtKB">
        <authorList>
            <consortium name="RefSeq"/>
        </authorList>
    </citation>
    <scope>IDENTIFICATION</scope>
    <source>
        <strain evidence="15">CBS 781.70</strain>
    </source>
</reference>
<keyword evidence="3 10" id="KW-0812">Transmembrane</keyword>
<evidence type="ECO:0000313" key="13">
    <source>
        <dbReference type="EMBL" id="KAF1815639.1"/>
    </source>
</evidence>
<evidence type="ECO:0000313" key="15">
    <source>
        <dbReference type="RefSeq" id="XP_033537270.1"/>
    </source>
</evidence>
<evidence type="ECO:0000256" key="7">
    <source>
        <dbReference type="ARBA" id="ARBA00023288"/>
    </source>
</evidence>
<dbReference type="Proteomes" id="UP000504638">
    <property type="component" value="Unplaced"/>
</dbReference>
<accession>A0A6G1GCQ7</accession>
<dbReference type="PANTHER" id="PTHR12246">
    <property type="entry name" value="PALMITOYLTRANSFERASE ZDHHC16"/>
    <property type="match status" value="1"/>
</dbReference>
<dbReference type="OrthoDB" id="302728at2759"/>
<dbReference type="GO" id="GO:0019706">
    <property type="term" value="F:protein-cysteine S-palmitoyltransferase activity"/>
    <property type="evidence" value="ECO:0007669"/>
    <property type="project" value="UniProtKB-EC"/>
</dbReference>
<dbReference type="GO" id="GO:0016020">
    <property type="term" value="C:membrane"/>
    <property type="evidence" value="ECO:0007669"/>
    <property type="project" value="UniProtKB-SubCell"/>
</dbReference>
<evidence type="ECO:0000256" key="2">
    <source>
        <dbReference type="ARBA" id="ARBA00022679"/>
    </source>
</evidence>
<evidence type="ECO:0000256" key="1">
    <source>
        <dbReference type="ARBA" id="ARBA00004141"/>
    </source>
</evidence>
<proteinExistence type="inferred from homology"/>
<dbReference type="PROSITE" id="PS50216">
    <property type="entry name" value="DHHC"/>
    <property type="match status" value="1"/>
</dbReference>
<evidence type="ECO:0000256" key="9">
    <source>
        <dbReference type="ARBA" id="ARBA00048048"/>
    </source>
</evidence>
<evidence type="ECO:0000256" key="8">
    <source>
        <dbReference type="ARBA" id="ARBA00023315"/>
    </source>
</evidence>
<feature type="region of interest" description="Disordered" evidence="11">
    <location>
        <begin position="312"/>
        <end position="387"/>
    </location>
</feature>
<feature type="compositionally biased region" description="Basic and acidic residues" evidence="11">
    <location>
        <begin position="528"/>
        <end position="539"/>
    </location>
</feature>
<feature type="transmembrane region" description="Helical" evidence="10">
    <location>
        <begin position="221"/>
        <end position="242"/>
    </location>
</feature>
<keyword evidence="5 10" id="KW-0472">Membrane</keyword>
<dbReference type="GeneID" id="54414832"/>
<keyword evidence="4 10" id="KW-1133">Transmembrane helix</keyword>
<evidence type="ECO:0000256" key="11">
    <source>
        <dbReference type="SAM" id="MobiDB-lite"/>
    </source>
</evidence>
<reference evidence="13 15" key="1">
    <citation type="submission" date="2020-01" db="EMBL/GenBank/DDBJ databases">
        <authorList>
            <consortium name="DOE Joint Genome Institute"/>
            <person name="Haridas S."/>
            <person name="Albert R."/>
            <person name="Binder M."/>
            <person name="Bloem J."/>
            <person name="Labutti K."/>
            <person name="Salamov A."/>
            <person name="Andreopoulos B."/>
            <person name="Baker S.E."/>
            <person name="Barry K."/>
            <person name="Bills G."/>
            <person name="Bluhm B.H."/>
            <person name="Cannon C."/>
            <person name="Castanera R."/>
            <person name="Culley D.E."/>
            <person name="Daum C."/>
            <person name="Ezra D."/>
            <person name="Gonzalez J.B."/>
            <person name="Henrissat B."/>
            <person name="Kuo A."/>
            <person name="Liang C."/>
            <person name="Lipzen A."/>
            <person name="Lutzoni F."/>
            <person name="Magnuson J."/>
            <person name="Mondo S."/>
            <person name="Nolan M."/>
            <person name="Ohm R."/>
            <person name="Pangilinan J."/>
            <person name="Park H.-J."/>
            <person name="Ramirez L."/>
            <person name="Alfaro M."/>
            <person name="Sun H."/>
            <person name="Tritt A."/>
            <person name="Yoshinaga Y."/>
            <person name="Zwiers L.-H."/>
            <person name="Turgeon B.G."/>
            <person name="Goodwin S.B."/>
            <person name="Spatafora J.W."/>
            <person name="Crous P.W."/>
            <person name="Grigoriev I.V."/>
        </authorList>
    </citation>
    <scope>NUCLEOTIDE SEQUENCE</scope>
    <source>
        <strain evidence="13 15">CBS 781.70</strain>
    </source>
</reference>
<dbReference type="EMBL" id="ML975151">
    <property type="protein sequence ID" value="KAF1815639.1"/>
    <property type="molecule type" value="Genomic_DNA"/>
</dbReference>
<feature type="domain" description="Palmitoyltransferase DHHC" evidence="12">
    <location>
        <begin position="131"/>
        <end position="256"/>
    </location>
</feature>
<sequence>MPGRSTPSSPSSSSRRKCQRRCRKFERCCCLTVTYFPLAFVYSLTTWACWVEAGIGLLPKTVGWTGRLSSFLGIALYLLLNWSYTAAVFTDPGSPTTFPRTTKPNPSELPIHEPSSGSHSFNSLTVKASGTTRYCKKCRTSKPDRAHHCSSCKRCVLKMDHHCPWLATCVGLRNYKAFLLFLIYTSLFCWVCFAVSATWLWEEIFMDAGYNQLLMPVNTVLLGVLSGIIGIVLPGFTCWHFYICMRGQTTIETLEQTRYLAPLRGYMAQQYQHQAPPQNLDFDTDHPIQSFQHQLHNLGGHLRDMHANAVPGVTRPEEGEERSSPSTSISYSHPSQSLQQTPLTRLEPMNPYSRSRPTSALDHTSALASSPSNPPSSSPSPYDVAERQREADRYRAYLDEKDASRLPNAFDLGWRRNLGTVFGPSRLLWFFPICNSEGDGWVWEPSEKWLRERDQLYNERMAASGVGMQGGYAAGGHYSHAAPDQPVWNGSPTPLQNLSVNQRYPTPVTTAIATDEEDYASSDEEDTSERKELLQKEPRPSPQTSGSGRIQTSNWNDLPDEIISPRLGRGLRMNSRGPTGSGRGTPAGANPSKQKTDDWQDWDVD</sequence>
<organism evidence="13">
    <name type="scientific">Eremomyces bilateralis CBS 781.70</name>
    <dbReference type="NCBI Taxonomy" id="1392243"/>
    <lineage>
        <taxon>Eukaryota</taxon>
        <taxon>Fungi</taxon>
        <taxon>Dikarya</taxon>
        <taxon>Ascomycota</taxon>
        <taxon>Pezizomycotina</taxon>
        <taxon>Dothideomycetes</taxon>
        <taxon>Dothideomycetes incertae sedis</taxon>
        <taxon>Eremomycetales</taxon>
        <taxon>Eremomycetaceae</taxon>
        <taxon>Eremomyces</taxon>
    </lineage>
</organism>
<comment type="domain">
    <text evidence="10">The DHHC domain is required for palmitoyltransferase activity.</text>
</comment>
<feature type="compositionally biased region" description="Acidic residues" evidence="11">
    <location>
        <begin position="514"/>
        <end position="527"/>
    </location>
</feature>
<feature type="compositionally biased region" description="Polar residues" evidence="11">
    <location>
        <begin position="352"/>
        <end position="368"/>
    </location>
</feature>
<evidence type="ECO:0000259" key="12">
    <source>
        <dbReference type="Pfam" id="PF01529"/>
    </source>
</evidence>
<evidence type="ECO:0000313" key="14">
    <source>
        <dbReference type="Proteomes" id="UP000504638"/>
    </source>
</evidence>
<keyword evidence="2 10" id="KW-0808">Transferase</keyword>
<evidence type="ECO:0000256" key="6">
    <source>
        <dbReference type="ARBA" id="ARBA00023139"/>
    </source>
</evidence>
<comment type="catalytic activity">
    <reaction evidence="9 10">
        <text>L-cysteinyl-[protein] + hexadecanoyl-CoA = S-hexadecanoyl-L-cysteinyl-[protein] + CoA</text>
        <dbReference type="Rhea" id="RHEA:36683"/>
        <dbReference type="Rhea" id="RHEA-COMP:10131"/>
        <dbReference type="Rhea" id="RHEA-COMP:11032"/>
        <dbReference type="ChEBI" id="CHEBI:29950"/>
        <dbReference type="ChEBI" id="CHEBI:57287"/>
        <dbReference type="ChEBI" id="CHEBI:57379"/>
        <dbReference type="ChEBI" id="CHEBI:74151"/>
        <dbReference type="EC" id="2.3.1.225"/>
    </reaction>
</comment>
<dbReference type="InterPro" id="IPR039859">
    <property type="entry name" value="PFA4/ZDH16/20/ERF2-like"/>
</dbReference>
<keyword evidence="8 10" id="KW-0012">Acyltransferase</keyword>
<gene>
    <name evidence="13 15" type="ORF">P152DRAFT_191999</name>
</gene>
<evidence type="ECO:0000256" key="5">
    <source>
        <dbReference type="ARBA" id="ARBA00023136"/>
    </source>
</evidence>
<evidence type="ECO:0000256" key="3">
    <source>
        <dbReference type="ARBA" id="ARBA00022692"/>
    </source>
</evidence>
<dbReference type="RefSeq" id="XP_033537270.1">
    <property type="nucleotide sequence ID" value="XM_033674262.1"/>
</dbReference>
<dbReference type="Pfam" id="PF01529">
    <property type="entry name" value="DHHC"/>
    <property type="match status" value="1"/>
</dbReference>
<keyword evidence="7" id="KW-0449">Lipoprotein</keyword>
<protein>
    <recommendedName>
        <fullName evidence="10">Palmitoyltransferase</fullName>
        <ecNumber evidence="10">2.3.1.225</ecNumber>
    </recommendedName>
</protein>
<dbReference type="InterPro" id="IPR001594">
    <property type="entry name" value="Palmitoyltrfase_DHHC"/>
</dbReference>
<evidence type="ECO:0000256" key="10">
    <source>
        <dbReference type="RuleBase" id="RU079119"/>
    </source>
</evidence>
<feature type="compositionally biased region" description="Polar residues" evidence="11">
    <location>
        <begin position="542"/>
        <end position="556"/>
    </location>
</feature>
<feature type="transmembrane region" description="Helical" evidence="10">
    <location>
        <begin position="25"/>
        <end position="48"/>
    </location>
</feature>
<evidence type="ECO:0000256" key="4">
    <source>
        <dbReference type="ARBA" id="ARBA00022989"/>
    </source>
</evidence>
<keyword evidence="6" id="KW-0564">Palmitate</keyword>
<feature type="compositionally biased region" description="Polar residues" evidence="11">
    <location>
        <begin position="488"/>
        <end position="512"/>
    </location>
</feature>
<dbReference type="EC" id="2.3.1.225" evidence="10"/>